<dbReference type="Gene3D" id="3.10.450.50">
    <property type="match status" value="1"/>
</dbReference>
<proteinExistence type="predicted"/>
<name>A0ABW8GFZ3_9GAMM</name>
<evidence type="ECO:0000313" key="1">
    <source>
        <dbReference type="EMBL" id="MFJ5431633.1"/>
    </source>
</evidence>
<dbReference type="InterPro" id="IPR032710">
    <property type="entry name" value="NTF2-like_dom_sf"/>
</dbReference>
<evidence type="ECO:0000313" key="2">
    <source>
        <dbReference type="Proteomes" id="UP001617689"/>
    </source>
</evidence>
<reference evidence="1 2" key="1">
    <citation type="submission" date="2024-10" db="EMBL/GenBank/DDBJ databases">
        <authorList>
            <person name="Lu C.-H."/>
        </authorList>
    </citation>
    <scope>NUCLEOTIDE SEQUENCE [LARGE SCALE GENOMIC DNA]</scope>
    <source>
        <strain evidence="1 2">22ZTDG03-2</strain>
    </source>
</reference>
<keyword evidence="2" id="KW-1185">Reference proteome</keyword>
<gene>
    <name evidence="1" type="ORF">ACIPUP_21075</name>
</gene>
<protein>
    <recommendedName>
        <fullName evidence="3">SnoaL-like domain-containing protein</fullName>
    </recommendedName>
</protein>
<sequence length="140" mass="15927">MSPELAVAAQFQAYNEHDIDAFVSCFAPDFKAYRMPAETPSMSLVRIMYIMLNEIFSYVPDFVTSIIYLAHCINRFLQSQTVVSSRLAPHTIFLQDNTRGHRYVRNSPYSCITLPLALLSCNLRCSSPILNKNLKLLDVT</sequence>
<evidence type="ECO:0008006" key="3">
    <source>
        <dbReference type="Google" id="ProtNLM"/>
    </source>
</evidence>
<accession>A0ABW8GFZ3</accession>
<dbReference type="EMBL" id="JBIXLL010000016">
    <property type="protein sequence ID" value="MFJ5431633.1"/>
    <property type="molecule type" value="Genomic_DNA"/>
</dbReference>
<comment type="caution">
    <text evidence="1">The sequence shown here is derived from an EMBL/GenBank/DDBJ whole genome shotgun (WGS) entry which is preliminary data.</text>
</comment>
<dbReference type="RefSeq" id="WP_400398349.1">
    <property type="nucleotide sequence ID" value="NZ_JBIXLL010000016.1"/>
</dbReference>
<dbReference type="SUPFAM" id="SSF54427">
    <property type="entry name" value="NTF2-like"/>
    <property type="match status" value="1"/>
</dbReference>
<organism evidence="1 2">
    <name type="scientific">Pectobacterium actinidiae</name>
    <dbReference type="NCBI Taxonomy" id="1507808"/>
    <lineage>
        <taxon>Bacteria</taxon>
        <taxon>Pseudomonadati</taxon>
        <taxon>Pseudomonadota</taxon>
        <taxon>Gammaproteobacteria</taxon>
        <taxon>Enterobacterales</taxon>
        <taxon>Pectobacteriaceae</taxon>
        <taxon>Pectobacterium</taxon>
    </lineage>
</organism>
<dbReference type="Proteomes" id="UP001617689">
    <property type="component" value="Unassembled WGS sequence"/>
</dbReference>